<organism evidence="2 3">
    <name type="scientific">Aliivibrio wodanis</name>
    <dbReference type="NCBI Taxonomy" id="80852"/>
    <lineage>
        <taxon>Bacteria</taxon>
        <taxon>Pseudomonadati</taxon>
        <taxon>Pseudomonadota</taxon>
        <taxon>Gammaproteobacteria</taxon>
        <taxon>Vibrionales</taxon>
        <taxon>Vibrionaceae</taxon>
        <taxon>Aliivibrio</taxon>
    </lineage>
</organism>
<reference evidence="3" key="1">
    <citation type="submission" date="2014-09" db="EMBL/GenBank/DDBJ databases">
        <authorList>
            <person name="Hjerde E."/>
        </authorList>
    </citation>
    <scope>NUCLEOTIDE SEQUENCE [LARGE SCALE GENOMIC DNA]</scope>
    <source>
        <strain evidence="3">06/09/139</strain>
    </source>
</reference>
<dbReference type="HOGENOM" id="CLU_741110_0_0_6"/>
<dbReference type="OrthoDB" id="5917016at2"/>
<evidence type="ECO:0000313" key="3">
    <source>
        <dbReference type="Proteomes" id="UP000032427"/>
    </source>
</evidence>
<dbReference type="Proteomes" id="UP000032427">
    <property type="component" value="Chromosome 2"/>
</dbReference>
<dbReference type="GeneID" id="28542705"/>
<dbReference type="PATRIC" id="fig|80852.17.peg.3218"/>
<accession>A0A090I629</accession>
<feature type="region of interest" description="Disordered" evidence="1">
    <location>
        <begin position="349"/>
        <end position="373"/>
    </location>
</feature>
<gene>
    <name evidence="2" type="ORF">AWOD_II_0455</name>
</gene>
<name>A0A090I629_9GAMM</name>
<dbReference type="EMBL" id="LN554847">
    <property type="protein sequence ID" value="CED57100.1"/>
    <property type="molecule type" value="Genomic_DNA"/>
</dbReference>
<proteinExistence type="predicted"/>
<sequence length="373" mass="42355">MINALHIPGERKYWFVRSGNDGGKYFRNFKENNVVALGHADNAELDIENNTTISDTELEAIINGAKRSYQRNEDSRSSISSKTNQLKRFLTEIKKDDIIITVTSDRVLAGKVISDCYYSTEILSTPDSDDVNQSKDCRYAVRYDMDWGSTKKRDMLPFVLEKSFKYTGSVLSISDDEQIKALNHWLFPIHYVDNQVRCSLKINSQNELSNRQLSRLSSIFDEIELLATYIESNESNFNFDGFIEYSSEQADNYNYTLTAQHLFMSPGHQFLQLSGSDTKKALFAIIFAALFNTQVAFADTDSSAYENISSEDIQLIVSRYKEVNRFEAISDSLSINLPTEDVNPGINEYEESSEGGLEVDDLEDAEPDDSVML</sequence>
<dbReference type="KEGG" id="awd:AWOD_II_0455"/>
<protein>
    <submittedName>
        <fullName evidence="2">Uncharacterized phage protein</fullName>
    </submittedName>
</protein>
<dbReference type="AlphaFoldDB" id="A0A090I629"/>
<evidence type="ECO:0000256" key="1">
    <source>
        <dbReference type="SAM" id="MobiDB-lite"/>
    </source>
</evidence>
<evidence type="ECO:0000313" key="2">
    <source>
        <dbReference type="EMBL" id="CED57100.1"/>
    </source>
</evidence>
<keyword evidence="3" id="KW-1185">Reference proteome</keyword>
<dbReference type="STRING" id="80852.AWOD_II_0455"/>